<dbReference type="GO" id="GO:0000976">
    <property type="term" value="F:transcription cis-regulatory region binding"/>
    <property type="evidence" value="ECO:0007669"/>
    <property type="project" value="TreeGrafter"/>
</dbReference>
<keyword evidence="3" id="KW-0804">Transcription</keyword>
<organism evidence="6 7">
    <name type="scientific">Knoellia sinensis KCTC 19936</name>
    <dbReference type="NCBI Taxonomy" id="1385520"/>
    <lineage>
        <taxon>Bacteria</taxon>
        <taxon>Bacillati</taxon>
        <taxon>Actinomycetota</taxon>
        <taxon>Actinomycetes</taxon>
        <taxon>Micrococcales</taxon>
        <taxon>Intrasporangiaceae</taxon>
        <taxon>Knoellia</taxon>
    </lineage>
</organism>
<feature type="domain" description="HTH tetR-type" evidence="5">
    <location>
        <begin position="1"/>
        <end position="59"/>
    </location>
</feature>
<dbReference type="eggNOG" id="COG1309">
    <property type="taxonomic scope" value="Bacteria"/>
</dbReference>
<proteinExistence type="predicted"/>
<dbReference type="InterPro" id="IPR009057">
    <property type="entry name" value="Homeodomain-like_sf"/>
</dbReference>
<evidence type="ECO:0000256" key="4">
    <source>
        <dbReference type="PROSITE-ProRule" id="PRU00335"/>
    </source>
</evidence>
<reference evidence="6 7" key="1">
    <citation type="submission" date="2013-08" db="EMBL/GenBank/DDBJ databases">
        <title>The genome sequence of Knoellia sinensis.</title>
        <authorList>
            <person name="Zhu W."/>
            <person name="Wang G."/>
        </authorList>
    </citation>
    <scope>NUCLEOTIDE SEQUENCE [LARGE SCALE GENOMIC DNA]</scope>
    <source>
        <strain evidence="6 7">KCTC 19936</strain>
    </source>
</reference>
<evidence type="ECO:0000256" key="3">
    <source>
        <dbReference type="ARBA" id="ARBA00023163"/>
    </source>
</evidence>
<dbReference type="Pfam" id="PF00440">
    <property type="entry name" value="TetR_N"/>
    <property type="match status" value="1"/>
</dbReference>
<name>A0A0A0J0Q0_9MICO</name>
<evidence type="ECO:0000256" key="1">
    <source>
        <dbReference type="ARBA" id="ARBA00023015"/>
    </source>
</evidence>
<sequence>MQNQRLILSAARSLLSRNPSASMEDIAREAGVGRMTLYGHYRTRALLLTTALEQALEEGEVLLSGIDLTGSPGDALTRLLTSSWSLVAEATSLLAAADGVVPADQLKAMHAEPARRITALLERGQAQGDFRDDLPAQWLSSAIHFIMHGAATEVRNGGLAEEDAARFVVNTVGSMVHR</sequence>
<comment type="caution">
    <text evidence="6">The sequence shown here is derived from an EMBL/GenBank/DDBJ whole genome shotgun (WGS) entry which is preliminary data.</text>
</comment>
<evidence type="ECO:0000313" key="6">
    <source>
        <dbReference type="EMBL" id="KGN29762.1"/>
    </source>
</evidence>
<dbReference type="EMBL" id="AVPJ01000030">
    <property type="protein sequence ID" value="KGN29762.1"/>
    <property type="molecule type" value="Genomic_DNA"/>
</dbReference>
<keyword evidence="7" id="KW-1185">Reference proteome</keyword>
<dbReference type="InterPro" id="IPR001647">
    <property type="entry name" value="HTH_TetR"/>
</dbReference>
<dbReference type="STRING" id="1385520.N802_11465"/>
<keyword evidence="1" id="KW-0805">Transcription regulation</keyword>
<evidence type="ECO:0000259" key="5">
    <source>
        <dbReference type="PROSITE" id="PS50977"/>
    </source>
</evidence>
<dbReference type="InterPro" id="IPR050109">
    <property type="entry name" value="HTH-type_TetR-like_transc_reg"/>
</dbReference>
<dbReference type="PROSITE" id="PS50977">
    <property type="entry name" value="HTH_TETR_2"/>
    <property type="match status" value="1"/>
</dbReference>
<dbReference type="GO" id="GO:0003700">
    <property type="term" value="F:DNA-binding transcription factor activity"/>
    <property type="evidence" value="ECO:0007669"/>
    <property type="project" value="TreeGrafter"/>
</dbReference>
<dbReference type="SUPFAM" id="SSF48498">
    <property type="entry name" value="Tetracyclin repressor-like, C-terminal domain"/>
    <property type="match status" value="1"/>
</dbReference>
<dbReference type="SUPFAM" id="SSF46689">
    <property type="entry name" value="Homeodomain-like"/>
    <property type="match status" value="1"/>
</dbReference>
<protein>
    <recommendedName>
        <fullName evidence="5">HTH tetR-type domain-containing protein</fullName>
    </recommendedName>
</protein>
<dbReference type="PANTHER" id="PTHR30055:SF234">
    <property type="entry name" value="HTH-TYPE TRANSCRIPTIONAL REGULATOR BETI"/>
    <property type="match status" value="1"/>
</dbReference>
<dbReference type="InterPro" id="IPR036271">
    <property type="entry name" value="Tet_transcr_reg_TetR-rel_C_sf"/>
</dbReference>
<dbReference type="Gene3D" id="1.10.357.10">
    <property type="entry name" value="Tetracycline Repressor, domain 2"/>
    <property type="match status" value="1"/>
</dbReference>
<dbReference type="AlphaFoldDB" id="A0A0A0J0Q0"/>
<accession>A0A0A0J0Q0</accession>
<dbReference type="Proteomes" id="UP000030002">
    <property type="component" value="Unassembled WGS sequence"/>
</dbReference>
<evidence type="ECO:0000256" key="2">
    <source>
        <dbReference type="ARBA" id="ARBA00023125"/>
    </source>
</evidence>
<gene>
    <name evidence="6" type="ORF">N802_11465</name>
</gene>
<feature type="DNA-binding region" description="H-T-H motif" evidence="4">
    <location>
        <begin position="22"/>
        <end position="41"/>
    </location>
</feature>
<evidence type="ECO:0000313" key="7">
    <source>
        <dbReference type="Proteomes" id="UP000030002"/>
    </source>
</evidence>
<dbReference type="PANTHER" id="PTHR30055">
    <property type="entry name" value="HTH-TYPE TRANSCRIPTIONAL REGULATOR RUTR"/>
    <property type="match status" value="1"/>
</dbReference>
<keyword evidence="2 4" id="KW-0238">DNA-binding</keyword>